<sequence length="136" mass="14811">MTRPGWPDLPQLLSEIAEVAGISAALAIAEAKGGQEVFIAGRLKKDNWLVQAVGLEKARLISDHFCSGRARLKVTIPLGPTGSYLAERRRRAKAMAEAVEAGVSANDIARAAGVTNRSARRFRARMRKDRDVDLLF</sequence>
<protein>
    <submittedName>
        <fullName evidence="1">Uncharacterized protein</fullName>
    </submittedName>
</protein>
<accession>A0A840BYB5</accession>
<dbReference type="RefSeq" id="WP_183316252.1">
    <property type="nucleotide sequence ID" value="NZ_JACIEN010000001.1"/>
</dbReference>
<evidence type="ECO:0000313" key="2">
    <source>
        <dbReference type="Proteomes" id="UP000577362"/>
    </source>
</evidence>
<keyword evidence="2" id="KW-1185">Reference proteome</keyword>
<proteinExistence type="predicted"/>
<dbReference type="AlphaFoldDB" id="A0A840BYB5"/>
<organism evidence="1 2">
    <name type="scientific">Chelatococcus caeni</name>
    <dbReference type="NCBI Taxonomy" id="1348468"/>
    <lineage>
        <taxon>Bacteria</taxon>
        <taxon>Pseudomonadati</taxon>
        <taxon>Pseudomonadota</taxon>
        <taxon>Alphaproteobacteria</taxon>
        <taxon>Hyphomicrobiales</taxon>
        <taxon>Chelatococcaceae</taxon>
        <taxon>Chelatococcus</taxon>
    </lineage>
</organism>
<evidence type="ECO:0000313" key="1">
    <source>
        <dbReference type="EMBL" id="MBB4016712.1"/>
    </source>
</evidence>
<dbReference type="Proteomes" id="UP000577362">
    <property type="component" value="Unassembled WGS sequence"/>
</dbReference>
<name>A0A840BYB5_9HYPH</name>
<gene>
    <name evidence="1" type="ORF">GGR16_001718</name>
</gene>
<reference evidence="1 2" key="1">
    <citation type="submission" date="2020-08" db="EMBL/GenBank/DDBJ databases">
        <title>Genomic Encyclopedia of Type Strains, Phase IV (KMG-IV): sequencing the most valuable type-strain genomes for metagenomic binning, comparative biology and taxonomic classification.</title>
        <authorList>
            <person name="Goeker M."/>
        </authorList>
    </citation>
    <scope>NUCLEOTIDE SEQUENCE [LARGE SCALE GENOMIC DNA]</scope>
    <source>
        <strain evidence="1 2">DSM 103737</strain>
    </source>
</reference>
<dbReference type="EMBL" id="JACIEN010000001">
    <property type="protein sequence ID" value="MBB4016712.1"/>
    <property type="molecule type" value="Genomic_DNA"/>
</dbReference>
<comment type="caution">
    <text evidence="1">The sequence shown here is derived from an EMBL/GenBank/DDBJ whole genome shotgun (WGS) entry which is preliminary data.</text>
</comment>